<protein>
    <submittedName>
        <fullName evidence="1">Uncharacterized protein</fullName>
    </submittedName>
</protein>
<gene>
    <name evidence="1" type="ORF">KFK09_028999</name>
</gene>
<dbReference type="Proteomes" id="UP000829196">
    <property type="component" value="Unassembled WGS sequence"/>
</dbReference>
<evidence type="ECO:0000313" key="2">
    <source>
        <dbReference type="Proteomes" id="UP000829196"/>
    </source>
</evidence>
<proteinExistence type="predicted"/>
<keyword evidence="2" id="KW-1185">Reference proteome</keyword>
<sequence length="51" mass="5850">MRNNYIHEKVGNAPDSSDVVVDSLGINLKWSRNRKKKGFPPNLIMGHQMQK</sequence>
<accession>A0A8T3A4J4</accession>
<dbReference type="AlphaFoldDB" id="A0A8T3A4J4"/>
<evidence type="ECO:0000313" key="1">
    <source>
        <dbReference type="EMBL" id="KAI0489157.1"/>
    </source>
</evidence>
<reference evidence="1" key="1">
    <citation type="journal article" date="2022" name="Front. Genet.">
        <title>Chromosome-Scale Assembly of the Dendrobium nobile Genome Provides Insights Into the Molecular Mechanism of the Biosynthesis of the Medicinal Active Ingredient of Dendrobium.</title>
        <authorList>
            <person name="Xu Q."/>
            <person name="Niu S.-C."/>
            <person name="Li K.-L."/>
            <person name="Zheng P.-J."/>
            <person name="Zhang X.-J."/>
            <person name="Jia Y."/>
            <person name="Liu Y."/>
            <person name="Niu Y.-X."/>
            <person name="Yu L.-H."/>
            <person name="Chen D.-F."/>
            <person name="Zhang G.-Q."/>
        </authorList>
    </citation>
    <scope>NUCLEOTIDE SEQUENCE</scope>
    <source>
        <tissue evidence="1">Leaf</tissue>
    </source>
</reference>
<dbReference type="EMBL" id="JAGYWB010000019">
    <property type="protein sequence ID" value="KAI0489157.1"/>
    <property type="molecule type" value="Genomic_DNA"/>
</dbReference>
<organism evidence="1 2">
    <name type="scientific">Dendrobium nobile</name>
    <name type="common">Orchid</name>
    <dbReference type="NCBI Taxonomy" id="94219"/>
    <lineage>
        <taxon>Eukaryota</taxon>
        <taxon>Viridiplantae</taxon>
        <taxon>Streptophyta</taxon>
        <taxon>Embryophyta</taxon>
        <taxon>Tracheophyta</taxon>
        <taxon>Spermatophyta</taxon>
        <taxon>Magnoliopsida</taxon>
        <taxon>Liliopsida</taxon>
        <taxon>Asparagales</taxon>
        <taxon>Orchidaceae</taxon>
        <taxon>Epidendroideae</taxon>
        <taxon>Malaxideae</taxon>
        <taxon>Dendrobiinae</taxon>
        <taxon>Dendrobium</taxon>
    </lineage>
</organism>
<name>A0A8T3A4J4_DENNO</name>
<comment type="caution">
    <text evidence="1">The sequence shown here is derived from an EMBL/GenBank/DDBJ whole genome shotgun (WGS) entry which is preliminary data.</text>
</comment>